<dbReference type="Gramene" id="OGLUM03G13590.1">
    <property type="protein sequence ID" value="OGLUM03G13590.1"/>
    <property type="gene ID" value="OGLUM03G13590"/>
</dbReference>
<keyword evidence="2" id="KW-1133">Transmembrane helix</keyword>
<evidence type="ECO:0000256" key="1">
    <source>
        <dbReference type="SAM" id="MobiDB-lite"/>
    </source>
</evidence>
<keyword evidence="2" id="KW-0812">Transmembrane</keyword>
<sequence>MGEGGVAAAGARGEIEEDRGSTAAAAIIDEPGDGSVRYETLQSARFPNRWGRGYHASTVTVIFILTYPTISTVILTVM</sequence>
<organism evidence="3">
    <name type="scientific">Oryza glumipatula</name>
    <dbReference type="NCBI Taxonomy" id="40148"/>
    <lineage>
        <taxon>Eukaryota</taxon>
        <taxon>Viridiplantae</taxon>
        <taxon>Streptophyta</taxon>
        <taxon>Embryophyta</taxon>
        <taxon>Tracheophyta</taxon>
        <taxon>Spermatophyta</taxon>
        <taxon>Magnoliopsida</taxon>
        <taxon>Liliopsida</taxon>
        <taxon>Poales</taxon>
        <taxon>Poaceae</taxon>
        <taxon>BOP clade</taxon>
        <taxon>Oryzoideae</taxon>
        <taxon>Oryzeae</taxon>
        <taxon>Oryzinae</taxon>
        <taxon>Oryza</taxon>
    </lineage>
</organism>
<reference evidence="3" key="2">
    <citation type="submission" date="2018-05" db="EMBL/GenBank/DDBJ databases">
        <title>OgluRS3 (Oryza glumaepatula Reference Sequence Version 3).</title>
        <authorList>
            <person name="Zhang J."/>
            <person name="Kudrna D."/>
            <person name="Lee S."/>
            <person name="Talag J."/>
            <person name="Welchert J."/>
            <person name="Wing R.A."/>
        </authorList>
    </citation>
    <scope>NUCLEOTIDE SEQUENCE [LARGE SCALE GENOMIC DNA]</scope>
</reference>
<feature type="transmembrane region" description="Helical" evidence="2">
    <location>
        <begin position="54"/>
        <end position="77"/>
    </location>
</feature>
<proteinExistence type="predicted"/>
<dbReference type="AlphaFoldDB" id="A0A0D9Z5T2"/>
<evidence type="ECO:0000256" key="2">
    <source>
        <dbReference type="SAM" id="Phobius"/>
    </source>
</evidence>
<accession>A0A0D9Z5T2</accession>
<dbReference type="HOGENOM" id="CLU_2625961_0_0_1"/>
<keyword evidence="2" id="KW-0472">Membrane</keyword>
<dbReference type="EnsemblPlants" id="OGLUM03G13590.1">
    <property type="protein sequence ID" value="OGLUM03G13590.1"/>
    <property type="gene ID" value="OGLUM03G13590"/>
</dbReference>
<name>A0A0D9Z5T2_9ORYZ</name>
<feature type="region of interest" description="Disordered" evidence="1">
    <location>
        <begin position="1"/>
        <end position="22"/>
    </location>
</feature>
<protein>
    <submittedName>
        <fullName evidence="3">Uncharacterized protein</fullName>
    </submittedName>
</protein>
<evidence type="ECO:0000313" key="3">
    <source>
        <dbReference type="EnsemblPlants" id="OGLUM03G13590.1"/>
    </source>
</evidence>
<dbReference type="Proteomes" id="UP000026961">
    <property type="component" value="Chromosome 3"/>
</dbReference>
<reference evidence="3" key="1">
    <citation type="submission" date="2015-04" db="UniProtKB">
        <authorList>
            <consortium name="EnsemblPlants"/>
        </authorList>
    </citation>
    <scope>IDENTIFICATION</scope>
</reference>
<keyword evidence="4" id="KW-1185">Reference proteome</keyword>
<evidence type="ECO:0000313" key="4">
    <source>
        <dbReference type="Proteomes" id="UP000026961"/>
    </source>
</evidence>